<sequence>MAKYSQEITNYPQEPNILYKEEKHNFHYTIFQEGVYPPDSNIKYTSGHRYKIPDKYEVQTTWGKGENQKTVKCKIDYINNIPIFYVYFGQNFENQVRSDKSASNAATLLHEIRILLFGLQLCYVMRNREQKHYRNNNYILNKHTRSALKPVNEASNSTLTKRAKNLSTQIQNYFQDQSKNYYNQNDILNLKSLKFSTNTKSYEIYFRNQDKENKKQKVQAIVQATDQSLISREAYRSLATIEHKLPHEYLISSEKIQINKEMEVVIPIKLINMQTTRVGIGFYEEPHIIDEEIVNQMVSAIGKAGCRSIKDILKYIVPKLNNDGVLNATCPIINLRISGDGRNVGRKVKQVMVTCAILDDRKNLHFPDKHFTTVLYPGNEDYDSLKNAMALFLKELHELKEFGLEINDIIWQFNFYFSSDWKFLCICLGFNGANSKHFCPWCETSKDERGRLETNWKMTKTMEQLNFDYTVYKGHQQVPLFNMIPLDHWLIDELHVMLRITDHLWNLMLNELREMDLFDDLARGVIVKEMDHIKVKFQFWKEKGKGSESWNYTSLMGEDKMKVLKEFNLGLLFSPSRAIKIRELWNKFSDLYNDLHNDNTNPDDFEKSAKEWLALFLLPSKGNWIVGEEIISGLYLPSEITPYIHVLIYHVADMMRNNKKWGLKAFFCAAVEKKNHQHVSYFFRKTLKDGGVCKNGTSSIKELLYYENRVLYYNNTNTLYFPNSQKIYIR</sequence>
<proteinExistence type="predicted"/>
<dbReference type="Proteomes" id="UP000615446">
    <property type="component" value="Unassembled WGS sequence"/>
</dbReference>
<evidence type="ECO:0000313" key="1">
    <source>
        <dbReference type="EMBL" id="GES92366.1"/>
    </source>
</evidence>
<evidence type="ECO:0000313" key="2">
    <source>
        <dbReference type="Proteomes" id="UP000615446"/>
    </source>
</evidence>
<dbReference type="OrthoDB" id="2310982at2759"/>
<protein>
    <submittedName>
        <fullName evidence="1">Uncharacterized protein</fullName>
    </submittedName>
</protein>
<accession>A0A8H3LTW1</accession>
<organism evidence="1 2">
    <name type="scientific">Rhizophagus clarus</name>
    <dbReference type="NCBI Taxonomy" id="94130"/>
    <lineage>
        <taxon>Eukaryota</taxon>
        <taxon>Fungi</taxon>
        <taxon>Fungi incertae sedis</taxon>
        <taxon>Mucoromycota</taxon>
        <taxon>Glomeromycotina</taxon>
        <taxon>Glomeromycetes</taxon>
        <taxon>Glomerales</taxon>
        <taxon>Glomeraceae</taxon>
        <taxon>Rhizophagus</taxon>
    </lineage>
</organism>
<dbReference type="PANTHER" id="PTHR31424">
    <property type="entry name" value="PROTEIN CBG23806"/>
    <property type="match status" value="1"/>
</dbReference>
<reference evidence="1" key="1">
    <citation type="submission" date="2019-10" db="EMBL/GenBank/DDBJ databases">
        <title>Conservation and host-specific expression of non-tandemly repeated heterogenous ribosome RNA gene in arbuscular mycorrhizal fungi.</title>
        <authorList>
            <person name="Maeda T."/>
            <person name="Kobayashi Y."/>
            <person name="Nakagawa T."/>
            <person name="Ezawa T."/>
            <person name="Yamaguchi K."/>
            <person name="Bino T."/>
            <person name="Nishimoto Y."/>
            <person name="Shigenobu S."/>
            <person name="Kawaguchi M."/>
        </authorList>
    </citation>
    <scope>NUCLEOTIDE SEQUENCE</scope>
    <source>
        <strain evidence="1">HR1</strain>
    </source>
</reference>
<dbReference type="AlphaFoldDB" id="A0A8H3LTW1"/>
<gene>
    <name evidence="1" type="ORF">RCL2_001914800</name>
</gene>
<dbReference type="EMBL" id="BLAL01000215">
    <property type="protein sequence ID" value="GES92366.1"/>
    <property type="molecule type" value="Genomic_DNA"/>
</dbReference>
<name>A0A8H3LTW1_9GLOM</name>
<comment type="caution">
    <text evidence="1">The sequence shown here is derived from an EMBL/GenBank/DDBJ whole genome shotgun (WGS) entry which is preliminary data.</text>
</comment>
<dbReference type="PANTHER" id="PTHR31424:SF5">
    <property type="entry name" value="APPLE DOMAIN-CONTAINING PROTEIN"/>
    <property type="match status" value="1"/>
</dbReference>